<protein>
    <submittedName>
        <fullName evidence="3">DUF115 domain-containing protein</fullName>
    </submittedName>
</protein>
<organism evidence="3 4">
    <name type="scientific">Campylobacter lari</name>
    <dbReference type="NCBI Taxonomy" id="201"/>
    <lineage>
        <taxon>Bacteria</taxon>
        <taxon>Pseudomonadati</taxon>
        <taxon>Campylobacterota</taxon>
        <taxon>Epsilonproteobacteria</taxon>
        <taxon>Campylobacterales</taxon>
        <taxon>Campylobacteraceae</taxon>
        <taxon>Campylobacter</taxon>
    </lineage>
</organism>
<dbReference type="InterPro" id="IPR002826">
    <property type="entry name" value="MptE-like"/>
</dbReference>
<dbReference type="AlphaFoldDB" id="A0A6N6BED3"/>
<keyword evidence="1" id="KW-0175">Coiled coil</keyword>
<reference evidence="3 4" key="1">
    <citation type="submission" date="2019-11" db="EMBL/GenBank/DDBJ databases">
        <authorList>
            <consortium name="PulseNet: The National Subtyping Network for Foodborne Disease Surveillance"/>
            <person name="Tarr C.L."/>
            <person name="Trees E."/>
            <person name="Katz L.S."/>
            <person name="Carleton-Romer H.A."/>
            <person name="Stroika S."/>
            <person name="Kucerova Z."/>
            <person name="Roache K.F."/>
            <person name="Sabol A.L."/>
            <person name="Besser J."/>
            <person name="Gerner-Smidt P."/>
        </authorList>
    </citation>
    <scope>NUCLEOTIDE SEQUENCE [LARGE SCALE GENOMIC DNA]</scope>
    <source>
        <strain evidence="3 4">PNUSAC013627</strain>
    </source>
</reference>
<dbReference type="Proteomes" id="UP000471322">
    <property type="component" value="Unassembled WGS sequence"/>
</dbReference>
<dbReference type="Pfam" id="PF01973">
    <property type="entry name" value="MptE-like"/>
    <property type="match status" value="1"/>
</dbReference>
<evidence type="ECO:0000313" key="4">
    <source>
        <dbReference type="Proteomes" id="UP000471322"/>
    </source>
</evidence>
<dbReference type="PANTHER" id="PTHR41786">
    <property type="entry name" value="MOTILITY ACCESSORY FACTOR MAF"/>
    <property type="match status" value="1"/>
</dbReference>
<proteinExistence type="predicted"/>
<dbReference type="PANTHER" id="PTHR41786:SF1">
    <property type="entry name" value="6-HYDROXYMETHYLPTERIN DIPHOSPHOKINASE MPTE-LIKE DOMAIN-CONTAINING PROTEIN"/>
    <property type="match status" value="1"/>
</dbReference>
<evidence type="ECO:0000313" key="3">
    <source>
        <dbReference type="EMBL" id="EDP6814516.1"/>
    </source>
</evidence>
<name>A0A6N6BED3_CAMLA</name>
<gene>
    <name evidence="3" type="ORF">GL567_02860</name>
</gene>
<sequence>MQKHIFNKNLKALNNIKLKETLKKIKILNFKTIQGKDPLDINFIHNGGGYTLYNNTLNELDEKLKLYNDKYLLYPVLYFYGFGNGILYKALLQNKNRQKIVVFEKEIEFIYLSFHYVDFSEELKNNSLIILDTNIININIFEELCSNSPFFNFLRIYFLDLHCDYYEKYQKDIMQIHKNMQTYIKTIIYRHGNDSTDALQGIENFVYNLPDIISNYSFNELLLKRKKQVNTAIIVSTGPSLIKQLPLLKQYANYASIFCADSAYPILAKYNIKPDYVLSLERVVETSEFFNNDFGDFDKDIIFAIKSLTHPNTFKYLKKQRIICSISNCMFFHYYIGLHDFGYMVMGHSVATMSQILAIHLKHKNIIFIGQDLAYADDGSSHPEEYYYGKYDTYNPQEIDYSLTTLAYNGNHHVKTNETWMLFKAEIEEAAFNAKKNFNIKTYNCTEGGAKIDHTIEKPFKQICEELLTEEIKKPFAKLEKLNENKQKELMLKSFYKIHQAIKLCDFLHKEYIYLSNRLNFLINDEKNFSSIIKELDRFKNKFEKIKLLQTLLNPLNTQFELNLARIYVLNPKTKEDIFNKNYLWIKEHLEWLELIIGHIKKLQESLEKNIINLERELENRNLRKQITKIKNTLLLISI</sequence>
<accession>A0A6N6BED3</accession>
<feature type="domain" description="6-hydroxymethylpterin diphosphokinase MptE-like" evidence="2">
    <location>
        <begin position="203"/>
        <end position="377"/>
    </location>
</feature>
<comment type="caution">
    <text evidence="3">The sequence shown here is derived from an EMBL/GenBank/DDBJ whole genome shotgun (WGS) entry which is preliminary data.</text>
</comment>
<evidence type="ECO:0000256" key="1">
    <source>
        <dbReference type="SAM" id="Coils"/>
    </source>
</evidence>
<dbReference type="EMBL" id="AANNSE010000002">
    <property type="protein sequence ID" value="EDP6814516.1"/>
    <property type="molecule type" value="Genomic_DNA"/>
</dbReference>
<feature type="coiled-coil region" evidence="1">
    <location>
        <begin position="597"/>
        <end position="624"/>
    </location>
</feature>
<evidence type="ECO:0000259" key="2">
    <source>
        <dbReference type="Pfam" id="PF01973"/>
    </source>
</evidence>